<feature type="domain" description="N-(5'phosphoribosyl) anthranilate isomerase (PRAI)" evidence="7">
    <location>
        <begin position="143"/>
        <end position="197"/>
    </location>
</feature>
<sequence length="206" mass="22258">MALKTRVIVSEVNNLHDGRYCAGMGVDMIGFPLDAGHPHHISAEVFKEIAGWLAGVQFVGQLNESSIIDLAAYEAIDYLQTNNVTLLPALKKYEKPLILSVDVATLSVEEVKTLLAEHSATVAFFLLTAESEEITAEQKQQLADLAKDYKVFIGFGLNADNVNEVLDAVHPEGIGLQGGVEIKTGLNDFDALADVLEAIDTDEFAS</sequence>
<proteinExistence type="predicted"/>
<evidence type="ECO:0000256" key="1">
    <source>
        <dbReference type="ARBA" id="ARBA00004664"/>
    </source>
</evidence>
<dbReference type="Proteomes" id="UP001500298">
    <property type="component" value="Unassembled WGS sequence"/>
</dbReference>
<protein>
    <recommendedName>
        <fullName evidence="2">phosphoribosylanthranilate isomerase</fullName>
        <ecNumber evidence="2">5.3.1.24</ecNumber>
    </recommendedName>
</protein>
<evidence type="ECO:0000256" key="5">
    <source>
        <dbReference type="ARBA" id="ARBA00023141"/>
    </source>
</evidence>
<dbReference type="Gene3D" id="3.20.20.70">
    <property type="entry name" value="Aldolase class I"/>
    <property type="match status" value="1"/>
</dbReference>
<evidence type="ECO:0000256" key="4">
    <source>
        <dbReference type="ARBA" id="ARBA00022822"/>
    </source>
</evidence>
<keyword evidence="5" id="KW-0057">Aromatic amino acid biosynthesis</keyword>
<dbReference type="EMBL" id="BAABJX010000001">
    <property type="protein sequence ID" value="GAA4819716.1"/>
    <property type="molecule type" value="Genomic_DNA"/>
</dbReference>
<evidence type="ECO:0000256" key="3">
    <source>
        <dbReference type="ARBA" id="ARBA00022605"/>
    </source>
</evidence>
<gene>
    <name evidence="8" type="ORF">GCM10023331_00130</name>
</gene>
<comment type="pathway">
    <text evidence="1">Amino-acid biosynthesis; L-tryptophan biosynthesis; L-tryptophan from chorismate: step 3/5.</text>
</comment>
<keyword evidence="6" id="KW-0413">Isomerase</keyword>
<evidence type="ECO:0000256" key="6">
    <source>
        <dbReference type="ARBA" id="ARBA00023235"/>
    </source>
</evidence>
<keyword evidence="4" id="KW-0822">Tryptophan biosynthesis</keyword>
<comment type="caution">
    <text evidence="8">The sequence shown here is derived from an EMBL/GenBank/DDBJ whole genome shotgun (WGS) entry which is preliminary data.</text>
</comment>
<organism evidence="8 9">
    <name type="scientific">Algivirga pacifica</name>
    <dbReference type="NCBI Taxonomy" id="1162670"/>
    <lineage>
        <taxon>Bacteria</taxon>
        <taxon>Pseudomonadati</taxon>
        <taxon>Bacteroidota</taxon>
        <taxon>Cytophagia</taxon>
        <taxon>Cytophagales</taxon>
        <taxon>Flammeovirgaceae</taxon>
        <taxon>Algivirga</taxon>
    </lineage>
</organism>
<dbReference type="Pfam" id="PF00697">
    <property type="entry name" value="PRAI"/>
    <property type="match status" value="1"/>
</dbReference>
<reference evidence="9" key="1">
    <citation type="journal article" date="2019" name="Int. J. Syst. Evol. Microbiol.">
        <title>The Global Catalogue of Microorganisms (GCM) 10K type strain sequencing project: providing services to taxonomists for standard genome sequencing and annotation.</title>
        <authorList>
            <consortium name="The Broad Institute Genomics Platform"/>
            <consortium name="The Broad Institute Genome Sequencing Center for Infectious Disease"/>
            <person name="Wu L."/>
            <person name="Ma J."/>
        </authorList>
    </citation>
    <scope>NUCLEOTIDE SEQUENCE [LARGE SCALE GENOMIC DNA]</scope>
    <source>
        <strain evidence="9">JCM 18326</strain>
    </source>
</reference>
<evidence type="ECO:0000313" key="8">
    <source>
        <dbReference type="EMBL" id="GAA4819716.1"/>
    </source>
</evidence>
<evidence type="ECO:0000259" key="7">
    <source>
        <dbReference type="Pfam" id="PF00697"/>
    </source>
</evidence>
<dbReference type="InterPro" id="IPR001240">
    <property type="entry name" value="PRAI_dom"/>
</dbReference>
<dbReference type="SUPFAM" id="SSF51366">
    <property type="entry name" value="Ribulose-phoshate binding barrel"/>
    <property type="match status" value="1"/>
</dbReference>
<accession>A0ABP9CWM7</accession>
<keyword evidence="3" id="KW-0028">Amino-acid biosynthesis</keyword>
<dbReference type="InterPro" id="IPR011060">
    <property type="entry name" value="RibuloseP-bd_barrel"/>
</dbReference>
<dbReference type="RefSeq" id="WP_345368361.1">
    <property type="nucleotide sequence ID" value="NZ_BAABJX010000001.1"/>
</dbReference>
<name>A0ABP9CWM7_9BACT</name>
<dbReference type="EC" id="5.3.1.24" evidence="2"/>
<evidence type="ECO:0000256" key="2">
    <source>
        <dbReference type="ARBA" id="ARBA00012572"/>
    </source>
</evidence>
<evidence type="ECO:0000313" key="9">
    <source>
        <dbReference type="Proteomes" id="UP001500298"/>
    </source>
</evidence>
<keyword evidence="9" id="KW-1185">Reference proteome</keyword>
<dbReference type="InterPro" id="IPR013785">
    <property type="entry name" value="Aldolase_TIM"/>
</dbReference>